<evidence type="ECO:0000313" key="8">
    <source>
        <dbReference type="Proteomes" id="UP000180254"/>
    </source>
</evidence>
<dbReference type="RefSeq" id="WP_071064375.1">
    <property type="nucleotide sequence ID" value="NZ_MKIE01000013.1"/>
</dbReference>
<dbReference type="GO" id="GO:0045892">
    <property type="term" value="P:negative regulation of DNA-templated transcription"/>
    <property type="evidence" value="ECO:0007669"/>
    <property type="project" value="UniProtKB-ARBA"/>
</dbReference>
<dbReference type="InterPro" id="IPR003735">
    <property type="entry name" value="Metal_Tscrpt_repr"/>
</dbReference>
<keyword evidence="8" id="KW-1185">Reference proteome</keyword>
<reference evidence="7 8" key="1">
    <citation type="submission" date="2016-09" db="EMBL/GenBank/DDBJ databases">
        <title>Genome sequence of Eubacterium angustum.</title>
        <authorList>
            <person name="Poehlein A."/>
            <person name="Daniel R."/>
        </authorList>
    </citation>
    <scope>NUCLEOTIDE SEQUENCE [LARGE SCALE GENOMIC DNA]</scope>
    <source>
        <strain evidence="7 8">DSM 1989</strain>
    </source>
</reference>
<evidence type="ECO:0000256" key="1">
    <source>
        <dbReference type="ARBA" id="ARBA00004496"/>
    </source>
</evidence>
<dbReference type="EMBL" id="MKIE01000013">
    <property type="protein sequence ID" value="OHW61432.1"/>
    <property type="molecule type" value="Genomic_DNA"/>
</dbReference>
<dbReference type="InterPro" id="IPR038390">
    <property type="entry name" value="Metal_Tscrpt_repr_sf"/>
</dbReference>
<dbReference type="OrthoDB" id="9811244at2"/>
<evidence type="ECO:0000256" key="6">
    <source>
        <dbReference type="ARBA" id="ARBA00041544"/>
    </source>
</evidence>
<dbReference type="STRING" id="39480.EUAN_21750"/>
<dbReference type="Pfam" id="PF02583">
    <property type="entry name" value="Trns_repr_metal"/>
    <property type="match status" value="1"/>
</dbReference>
<evidence type="ECO:0000256" key="2">
    <source>
        <dbReference type="ARBA" id="ARBA00011738"/>
    </source>
</evidence>
<protein>
    <recommendedName>
        <fullName evidence="5">Copper-sensing transcriptional repressor CsoR</fullName>
    </recommendedName>
    <alternativeName>
        <fullName evidence="6">Copper-sensitive operon repressor</fullName>
    </alternativeName>
</protein>
<name>A0A1S1V4A6_9FIRM</name>
<dbReference type="GO" id="GO:0003677">
    <property type="term" value="F:DNA binding"/>
    <property type="evidence" value="ECO:0007669"/>
    <property type="project" value="InterPro"/>
</dbReference>
<dbReference type="PANTHER" id="PTHR33677:SF4">
    <property type="entry name" value="COPPER-SENSING TRANSCRIPTIONAL REPRESSOR CSOR"/>
    <property type="match status" value="1"/>
</dbReference>
<accession>A0A1S1V4A6</accession>
<dbReference type="PANTHER" id="PTHR33677">
    <property type="entry name" value="TRANSCRIPTIONAL REPRESSOR FRMR-RELATED"/>
    <property type="match status" value="1"/>
</dbReference>
<dbReference type="AlphaFoldDB" id="A0A1S1V4A6"/>
<keyword evidence="3" id="KW-0963">Cytoplasm</keyword>
<dbReference type="Proteomes" id="UP000180254">
    <property type="component" value="Unassembled WGS sequence"/>
</dbReference>
<gene>
    <name evidence="7" type="primary">csoR</name>
    <name evidence="7" type="ORF">EUAN_21750</name>
</gene>
<evidence type="ECO:0000256" key="4">
    <source>
        <dbReference type="ARBA" id="ARBA00022723"/>
    </source>
</evidence>
<evidence type="ECO:0000256" key="5">
    <source>
        <dbReference type="ARBA" id="ARBA00039938"/>
    </source>
</evidence>
<comment type="caution">
    <text evidence="7">The sequence shown here is derived from an EMBL/GenBank/DDBJ whole genome shotgun (WGS) entry which is preliminary data.</text>
</comment>
<dbReference type="CDD" id="cd10159">
    <property type="entry name" value="CsoR-like_DUF156_2"/>
    <property type="match status" value="1"/>
</dbReference>
<evidence type="ECO:0000256" key="3">
    <source>
        <dbReference type="ARBA" id="ARBA00022490"/>
    </source>
</evidence>
<dbReference type="Gene3D" id="1.20.58.1000">
    <property type="entry name" value="Metal-sensitive repressor, helix protomer"/>
    <property type="match status" value="1"/>
</dbReference>
<sequence length="87" mass="9994">MNEDKKKAVNLLKTARGQVDGIVRMIEEDRYCVDISKQILSAMALLKKANNRILEQHIRHCVKDAIEEGKGEEKIDEVIDILDVYLK</sequence>
<dbReference type="GO" id="GO:0046872">
    <property type="term" value="F:metal ion binding"/>
    <property type="evidence" value="ECO:0007669"/>
    <property type="project" value="UniProtKB-KW"/>
</dbReference>
<evidence type="ECO:0000313" key="7">
    <source>
        <dbReference type="EMBL" id="OHW61432.1"/>
    </source>
</evidence>
<comment type="subcellular location">
    <subcellularLocation>
        <location evidence="1">Cytoplasm</location>
    </subcellularLocation>
</comment>
<organism evidence="7 8">
    <name type="scientific">Andreesenia angusta</name>
    <dbReference type="NCBI Taxonomy" id="39480"/>
    <lineage>
        <taxon>Bacteria</taxon>
        <taxon>Bacillati</taxon>
        <taxon>Bacillota</taxon>
        <taxon>Tissierellia</taxon>
        <taxon>Tissierellales</taxon>
        <taxon>Gottschalkiaceae</taxon>
        <taxon>Andreesenia</taxon>
    </lineage>
</organism>
<dbReference type="GO" id="GO:0005737">
    <property type="term" value="C:cytoplasm"/>
    <property type="evidence" value="ECO:0007669"/>
    <property type="project" value="UniProtKB-SubCell"/>
</dbReference>
<comment type="subunit">
    <text evidence="2">Homodimer.</text>
</comment>
<keyword evidence="4" id="KW-0479">Metal-binding</keyword>
<proteinExistence type="predicted"/>